<keyword evidence="2" id="KW-1185">Reference proteome</keyword>
<gene>
    <name evidence="1" type="ORF">I5E68_09680</name>
</gene>
<dbReference type="Proteomes" id="UP000617634">
    <property type="component" value="Unassembled WGS sequence"/>
</dbReference>
<dbReference type="EMBL" id="JADZGI010000001">
    <property type="protein sequence ID" value="MBH0113215.1"/>
    <property type="molecule type" value="Genomic_DNA"/>
</dbReference>
<accession>A0A931ML95</accession>
<comment type="caution">
    <text evidence="1">The sequence shown here is derived from an EMBL/GenBank/DDBJ whole genome shotgun (WGS) entry which is preliminary data.</text>
</comment>
<organism evidence="1 2">
    <name type="scientific">Novosphingobium aureum</name>
    <dbReference type="NCBI Taxonomy" id="2792964"/>
    <lineage>
        <taxon>Bacteria</taxon>
        <taxon>Pseudomonadati</taxon>
        <taxon>Pseudomonadota</taxon>
        <taxon>Alphaproteobacteria</taxon>
        <taxon>Sphingomonadales</taxon>
        <taxon>Sphingomonadaceae</taxon>
        <taxon>Novosphingobium</taxon>
    </lineage>
</organism>
<name>A0A931ML95_9SPHN</name>
<dbReference type="AlphaFoldDB" id="A0A931ML95"/>
<evidence type="ECO:0000313" key="2">
    <source>
        <dbReference type="Proteomes" id="UP000617634"/>
    </source>
</evidence>
<sequence length="100" mass="11057">MTVMTRVPGRPDWTAGPLYTLLLESLPAHLTPSGVLDVQGLKSLVGKSHEAIYKWLRQGKLKPANARILIEIANKPANVEALRAAGREPPKIEDFLPYFI</sequence>
<proteinExistence type="predicted"/>
<reference evidence="1" key="1">
    <citation type="submission" date="2020-11" db="EMBL/GenBank/DDBJ databases">
        <title>Novosphingobium aureum sp. nov., a marine bacterium isolated from sediment of a salt flat.</title>
        <authorList>
            <person name="Yoo Y."/>
            <person name="Kim J.-J."/>
        </authorList>
    </citation>
    <scope>NUCLEOTIDE SEQUENCE</scope>
    <source>
        <strain evidence="1">YJ-S2-02</strain>
    </source>
</reference>
<protein>
    <submittedName>
        <fullName evidence="1">Uncharacterized protein</fullName>
    </submittedName>
</protein>
<evidence type="ECO:0000313" key="1">
    <source>
        <dbReference type="EMBL" id="MBH0113215.1"/>
    </source>
</evidence>
<dbReference type="RefSeq" id="WP_197163262.1">
    <property type="nucleotide sequence ID" value="NZ_JADZGI010000001.1"/>
</dbReference>